<dbReference type="Gene3D" id="1.10.390.10">
    <property type="entry name" value="Neutral Protease Domain 2"/>
    <property type="match status" value="1"/>
</dbReference>
<feature type="domain" description="Aminopeptidase N-like N-terminal" evidence="13">
    <location>
        <begin position="36"/>
        <end position="222"/>
    </location>
</feature>
<evidence type="ECO:0000256" key="1">
    <source>
        <dbReference type="ARBA" id="ARBA00000098"/>
    </source>
</evidence>
<evidence type="ECO:0000256" key="7">
    <source>
        <dbReference type="ARBA" id="ARBA00022670"/>
    </source>
</evidence>
<protein>
    <recommendedName>
        <fullName evidence="5">Aminopeptidase N</fullName>
        <ecNumber evidence="4">3.4.11.2</ecNumber>
    </recommendedName>
</protein>
<evidence type="ECO:0000256" key="4">
    <source>
        <dbReference type="ARBA" id="ARBA00012564"/>
    </source>
</evidence>
<dbReference type="SUPFAM" id="SSF55486">
    <property type="entry name" value="Metalloproteases ('zincins'), catalytic domain"/>
    <property type="match status" value="1"/>
</dbReference>
<evidence type="ECO:0000256" key="5">
    <source>
        <dbReference type="ARBA" id="ARBA00015611"/>
    </source>
</evidence>
<reference evidence="15" key="1">
    <citation type="journal article" date="2019" name="Int. J. Syst. Evol. Microbiol.">
        <title>The Global Catalogue of Microorganisms (GCM) 10K type strain sequencing project: providing services to taxonomists for standard genome sequencing and annotation.</title>
        <authorList>
            <consortium name="The Broad Institute Genomics Platform"/>
            <consortium name="The Broad Institute Genome Sequencing Center for Infectious Disease"/>
            <person name="Wu L."/>
            <person name="Ma J."/>
        </authorList>
    </citation>
    <scope>NUCLEOTIDE SEQUENCE [LARGE SCALE GENOMIC DNA]</scope>
    <source>
        <strain evidence="15">CGMCC 1.15407</strain>
    </source>
</reference>
<keyword evidence="8" id="KW-0479">Metal-binding</keyword>
<dbReference type="Pfam" id="PF01433">
    <property type="entry name" value="Peptidase_M1"/>
    <property type="match status" value="1"/>
</dbReference>
<evidence type="ECO:0000313" key="14">
    <source>
        <dbReference type="EMBL" id="GGF20994.1"/>
    </source>
</evidence>
<dbReference type="Pfam" id="PF17900">
    <property type="entry name" value="Peptidase_M1_N"/>
    <property type="match status" value="1"/>
</dbReference>
<dbReference type="CDD" id="cd09603">
    <property type="entry name" value="M1_APN_like"/>
    <property type="match status" value="1"/>
</dbReference>
<dbReference type="SUPFAM" id="SSF63737">
    <property type="entry name" value="Leukotriene A4 hydrolase N-terminal domain"/>
    <property type="match status" value="1"/>
</dbReference>
<dbReference type="GO" id="GO:0004177">
    <property type="term" value="F:aminopeptidase activity"/>
    <property type="evidence" value="ECO:0007669"/>
    <property type="project" value="UniProtKB-KW"/>
</dbReference>
<dbReference type="PRINTS" id="PR00756">
    <property type="entry name" value="ALADIPTASE"/>
</dbReference>
<keyword evidence="9" id="KW-0378">Hydrolase</keyword>
<dbReference type="Proteomes" id="UP000647339">
    <property type="component" value="Unassembled WGS sequence"/>
</dbReference>
<dbReference type="InterPro" id="IPR042097">
    <property type="entry name" value="Aminopeptidase_N-like_N_sf"/>
</dbReference>
<keyword evidence="7" id="KW-0645">Protease</keyword>
<keyword evidence="15" id="KW-1185">Reference proteome</keyword>
<organism evidence="14 15">
    <name type="scientific">Echinicola rosea</name>
    <dbReference type="NCBI Taxonomy" id="1807691"/>
    <lineage>
        <taxon>Bacteria</taxon>
        <taxon>Pseudomonadati</taxon>
        <taxon>Bacteroidota</taxon>
        <taxon>Cytophagia</taxon>
        <taxon>Cytophagales</taxon>
        <taxon>Cyclobacteriaceae</taxon>
        <taxon>Echinicola</taxon>
    </lineage>
</organism>
<feature type="domain" description="Peptidase M1 membrane alanine aminopeptidase" evidence="12">
    <location>
        <begin position="260"/>
        <end position="465"/>
    </location>
</feature>
<evidence type="ECO:0000313" key="15">
    <source>
        <dbReference type="Proteomes" id="UP000647339"/>
    </source>
</evidence>
<dbReference type="PANTHER" id="PTHR11533">
    <property type="entry name" value="PROTEASE M1 ZINC METALLOPROTEASE"/>
    <property type="match status" value="1"/>
</dbReference>
<keyword evidence="11" id="KW-0482">Metalloprotease</keyword>
<name>A0ABQ1UMU2_9BACT</name>
<dbReference type="EMBL" id="BMIU01000002">
    <property type="protein sequence ID" value="GGF20994.1"/>
    <property type="molecule type" value="Genomic_DNA"/>
</dbReference>
<comment type="catalytic activity">
    <reaction evidence="1">
        <text>Release of an N-terminal amino acid, Xaa-|-Yaa- from a peptide, amide or arylamide. Xaa is preferably Ala, but may be most amino acids including Pro (slow action). When a terminal hydrophobic residue is followed by a prolyl residue, the two may be released as an intact Xaa-Pro dipeptide.</text>
        <dbReference type="EC" id="3.4.11.2"/>
    </reaction>
</comment>
<keyword evidence="6 14" id="KW-0031">Aminopeptidase</keyword>
<evidence type="ECO:0000256" key="8">
    <source>
        <dbReference type="ARBA" id="ARBA00022723"/>
    </source>
</evidence>
<sequence length="822" mass="94061">MIEKKDSGDVRKVAGTLESAIKDYRATPERKFDLLHTSLDLRFDRERELVHGEAGLLLSPYFYSQSELVLDAQDFDLHSVSFGDSRQPLDYRYDSQQLEIRLPATFAAEDTLTIHIRYTAHPSRNSGNGSEAITDTQGLYFINPTGKEVKPIQIWTQGETDHNSKWFPTIDAPNERATHDLRLTVEDRFTTVSNGKLTAQEKLGNGMRADHWVMEKPAAPYLLAFAIGEFERVSSQWNGVPLGYYVEGQFAEGAQKVFGRTPEMMGFFSDLLGVPYPWPKYDQVVVRDFVSGAMENTTVSIFMEELNMNAREAIDSEYDGIIAHELFHHWFGDYVTTESWSNLPLNEAFANYGEYLWYEHKEGRDAAALHHIGELETYLWEAEEKQVDLIRFEYEQNEDMFDSHSYAKGGRVLHMLRDYLGNEAFFAGLNNYLTKHAFRAVEIHDLRLALEETSGKDLNWFFDQWFLASGHPVLEIDFDYSRPENVVLTVTQQQDFGDTPLYVLPFEVSWYVDGARVSREFVLQERKGRFELENDVPITHAYFDERKVLLAVKHTARSDEQLKAQFTDSDFGVARYEALDSLSKRSLDRAAVEELVRLGLTDDFWPIREVTLNSFGDSILSFGMEETLLALANEDKSNSVQASAITVLASSGGGDYGSDYMLWMEDSSYYVAGAALDAYLHMKEEGLEKHKVASAFENEQSIRMLIPLIDFYTQQETPGKGAWLHEVYDRTSGQDLYYLIGYYGDYFVKLPSEGSDRAIEKLYQTGMKHTSPYVRFAAFQALFGFIDEEGVLEKANDIFDQESEESIKNSEKYFLSPYGDEN</sequence>
<evidence type="ECO:0000256" key="11">
    <source>
        <dbReference type="ARBA" id="ARBA00023049"/>
    </source>
</evidence>
<evidence type="ECO:0000259" key="13">
    <source>
        <dbReference type="Pfam" id="PF17900"/>
    </source>
</evidence>
<dbReference type="InterPro" id="IPR050344">
    <property type="entry name" value="Peptidase_M1_aminopeptidases"/>
</dbReference>
<evidence type="ECO:0000256" key="9">
    <source>
        <dbReference type="ARBA" id="ARBA00022801"/>
    </source>
</evidence>
<gene>
    <name evidence="14" type="ORF">GCM10011339_06240</name>
</gene>
<evidence type="ECO:0000256" key="2">
    <source>
        <dbReference type="ARBA" id="ARBA00001947"/>
    </source>
</evidence>
<dbReference type="InterPro" id="IPR014782">
    <property type="entry name" value="Peptidase_M1_dom"/>
</dbReference>
<dbReference type="InterPro" id="IPR045357">
    <property type="entry name" value="Aminopeptidase_N-like_N"/>
</dbReference>
<comment type="caution">
    <text evidence="14">The sequence shown here is derived from an EMBL/GenBank/DDBJ whole genome shotgun (WGS) entry which is preliminary data.</text>
</comment>
<keyword evidence="10" id="KW-0862">Zinc</keyword>
<dbReference type="PANTHER" id="PTHR11533:SF174">
    <property type="entry name" value="PUROMYCIN-SENSITIVE AMINOPEPTIDASE-RELATED"/>
    <property type="match status" value="1"/>
</dbReference>
<comment type="cofactor">
    <cofactor evidence="2">
        <name>Zn(2+)</name>
        <dbReference type="ChEBI" id="CHEBI:29105"/>
    </cofactor>
</comment>
<evidence type="ECO:0000256" key="3">
    <source>
        <dbReference type="ARBA" id="ARBA00010136"/>
    </source>
</evidence>
<comment type="similarity">
    <text evidence="3">Belongs to the peptidase M1 family.</text>
</comment>
<dbReference type="Gene3D" id="2.60.40.1730">
    <property type="entry name" value="tricorn interacting facor f3 domain"/>
    <property type="match status" value="1"/>
</dbReference>
<evidence type="ECO:0000256" key="6">
    <source>
        <dbReference type="ARBA" id="ARBA00022438"/>
    </source>
</evidence>
<evidence type="ECO:0000256" key="10">
    <source>
        <dbReference type="ARBA" id="ARBA00022833"/>
    </source>
</evidence>
<dbReference type="EC" id="3.4.11.2" evidence="4"/>
<accession>A0ABQ1UMU2</accession>
<proteinExistence type="inferred from homology"/>
<dbReference type="InterPro" id="IPR027268">
    <property type="entry name" value="Peptidase_M4/M1_CTD_sf"/>
</dbReference>
<dbReference type="InterPro" id="IPR001930">
    <property type="entry name" value="Peptidase_M1"/>
</dbReference>
<evidence type="ECO:0000259" key="12">
    <source>
        <dbReference type="Pfam" id="PF01433"/>
    </source>
</evidence>